<dbReference type="RefSeq" id="WP_124151312.1">
    <property type="nucleotide sequence ID" value="NZ_RQIS01000007.1"/>
</dbReference>
<protein>
    <submittedName>
        <fullName evidence="1">Uncharacterized protein</fullName>
    </submittedName>
</protein>
<dbReference type="Proteomes" id="UP000272778">
    <property type="component" value="Unassembled WGS sequence"/>
</dbReference>
<organism evidence="1 2">
    <name type="scientific">Paraburkholderia dinghuensis</name>
    <dbReference type="NCBI Taxonomy" id="2305225"/>
    <lineage>
        <taxon>Bacteria</taxon>
        <taxon>Pseudomonadati</taxon>
        <taxon>Pseudomonadota</taxon>
        <taxon>Betaproteobacteria</taxon>
        <taxon>Burkholderiales</taxon>
        <taxon>Burkholderiaceae</taxon>
        <taxon>Paraburkholderia</taxon>
    </lineage>
</organism>
<proteinExistence type="predicted"/>
<name>A0A3N6MXB7_9BURK</name>
<evidence type="ECO:0000313" key="1">
    <source>
        <dbReference type="EMBL" id="RQH06635.1"/>
    </source>
</evidence>
<dbReference type="AlphaFoldDB" id="A0A3N6MXB7"/>
<accession>A0A3N6MXB7</accession>
<sequence length="176" mass="17806">MDCQVSTGTLTCEPVQPGSGVSCDSRYRSDAVFDVHSASVWSGVFVVDAGAVLVVSAFELAGGTLSVYKVALAAGGMPQGYACPGICAEPAGVIPPGALFPTVTYQKPVMTAGVAWTMSDTDDTKLITVPGAYRFELSDESMVGEAYVEARLVRGGGVPAALIFGSDTGSPGSAGA</sequence>
<dbReference type="EMBL" id="RQIS01000007">
    <property type="protein sequence ID" value="RQH06635.1"/>
    <property type="molecule type" value="Genomic_DNA"/>
</dbReference>
<evidence type="ECO:0000313" key="2">
    <source>
        <dbReference type="Proteomes" id="UP000272778"/>
    </source>
</evidence>
<keyword evidence="2" id="KW-1185">Reference proteome</keyword>
<comment type="caution">
    <text evidence="1">The sequence shown here is derived from an EMBL/GenBank/DDBJ whole genome shotgun (WGS) entry which is preliminary data.</text>
</comment>
<gene>
    <name evidence="1" type="ORF">D1Y85_12240</name>
</gene>
<reference evidence="1 2" key="1">
    <citation type="submission" date="2018-11" db="EMBL/GenBank/DDBJ databases">
        <title>Paraburkholderia sp. DHOA04, isolated from soil.</title>
        <authorList>
            <person name="Gao Z.-H."/>
            <person name="Qiu L.-H."/>
            <person name="Fu J.-C."/>
        </authorList>
    </citation>
    <scope>NUCLEOTIDE SEQUENCE [LARGE SCALE GENOMIC DNA]</scope>
    <source>
        <strain evidence="1 2">DHOA04</strain>
    </source>
</reference>